<dbReference type="InterPro" id="IPR012675">
    <property type="entry name" value="Beta-grasp_dom_sf"/>
</dbReference>
<dbReference type="OrthoDB" id="9156098at2"/>
<gene>
    <name evidence="1" type="ORF">DJ021_05005</name>
</gene>
<dbReference type="EMBL" id="QFYP01000001">
    <property type="protein sequence ID" value="RAK59204.1"/>
    <property type="molecule type" value="Genomic_DNA"/>
</dbReference>
<dbReference type="PANTHER" id="PTHR38031">
    <property type="entry name" value="SULFUR CARRIER PROTEIN SLR0821-RELATED"/>
    <property type="match status" value="1"/>
</dbReference>
<evidence type="ECO:0000313" key="2">
    <source>
        <dbReference type="Proteomes" id="UP000249842"/>
    </source>
</evidence>
<dbReference type="RefSeq" id="WP_111456497.1">
    <property type="nucleotide sequence ID" value="NZ_QFYP01000001.1"/>
</dbReference>
<dbReference type="SUPFAM" id="SSF54285">
    <property type="entry name" value="MoaD/ThiS"/>
    <property type="match status" value="1"/>
</dbReference>
<keyword evidence="2" id="KW-1185">Reference proteome</keyword>
<dbReference type="Gene3D" id="3.10.20.30">
    <property type="match status" value="1"/>
</dbReference>
<evidence type="ECO:0000313" key="1">
    <source>
        <dbReference type="EMBL" id="RAK59204.1"/>
    </source>
</evidence>
<sequence>MTQVSIPSQLISYTDGATRVEAAGATIAGVLDDLDARYPGLKFRVVDEQDRIRKHMRIFVGREAARDIRTALADGDEVLIFGALSGG</sequence>
<dbReference type="PANTHER" id="PTHR38031:SF1">
    <property type="entry name" value="SULFUR CARRIER PROTEIN CYSO"/>
    <property type="match status" value="1"/>
</dbReference>
<proteinExistence type="predicted"/>
<dbReference type="InterPro" id="IPR016155">
    <property type="entry name" value="Mopterin_synth/thiamin_S_b"/>
</dbReference>
<dbReference type="AlphaFoldDB" id="A0A328B023"/>
<dbReference type="Pfam" id="PF02597">
    <property type="entry name" value="ThiS"/>
    <property type="match status" value="1"/>
</dbReference>
<dbReference type="Proteomes" id="UP000249842">
    <property type="component" value="Unassembled WGS sequence"/>
</dbReference>
<name>A0A328B023_9CAUL</name>
<organism evidence="1 2">
    <name type="scientific">Phenylobacterium hankyongense</name>
    <dbReference type="NCBI Taxonomy" id="1813876"/>
    <lineage>
        <taxon>Bacteria</taxon>
        <taxon>Pseudomonadati</taxon>
        <taxon>Pseudomonadota</taxon>
        <taxon>Alphaproteobacteria</taxon>
        <taxon>Caulobacterales</taxon>
        <taxon>Caulobacteraceae</taxon>
        <taxon>Phenylobacterium</taxon>
    </lineage>
</organism>
<comment type="caution">
    <text evidence="1">The sequence shown here is derived from an EMBL/GenBank/DDBJ whole genome shotgun (WGS) entry which is preliminary data.</text>
</comment>
<dbReference type="InterPro" id="IPR003749">
    <property type="entry name" value="ThiS/MoaD-like"/>
</dbReference>
<dbReference type="InterPro" id="IPR052045">
    <property type="entry name" value="Sulfur_Carrier/Prot_Modifier"/>
</dbReference>
<protein>
    <submittedName>
        <fullName evidence="1">MoaD/ThiS family protein</fullName>
    </submittedName>
</protein>
<accession>A0A328B023</accession>
<reference evidence="2" key="1">
    <citation type="submission" date="2018-05" db="EMBL/GenBank/DDBJ databases">
        <authorList>
            <person name="Li X."/>
        </authorList>
    </citation>
    <scope>NUCLEOTIDE SEQUENCE [LARGE SCALE GENOMIC DNA]</scope>
    <source>
        <strain evidence="2">HKS-05</strain>
    </source>
</reference>